<gene>
    <name evidence="1" type="ORF">HLB23_25430</name>
</gene>
<dbReference type="AlphaFoldDB" id="A0A849CDE6"/>
<proteinExistence type="predicted"/>
<comment type="caution">
    <text evidence="1">The sequence shown here is derived from an EMBL/GenBank/DDBJ whole genome shotgun (WGS) entry which is preliminary data.</text>
</comment>
<evidence type="ECO:0000313" key="1">
    <source>
        <dbReference type="EMBL" id="NNH73159.1"/>
    </source>
</evidence>
<name>A0A849CDE6_9NOCA</name>
<evidence type="ECO:0000313" key="2">
    <source>
        <dbReference type="Proteomes" id="UP000586827"/>
    </source>
</evidence>
<dbReference type="EMBL" id="JABELX010000009">
    <property type="protein sequence ID" value="NNH73159.1"/>
    <property type="molecule type" value="Genomic_DNA"/>
</dbReference>
<dbReference type="RefSeq" id="WP_157553671.1">
    <property type="nucleotide sequence ID" value="NZ_JABELX010000009.1"/>
</dbReference>
<reference evidence="1 2" key="1">
    <citation type="submission" date="2020-05" db="EMBL/GenBank/DDBJ databases">
        <title>MicrobeNet Type strains.</title>
        <authorList>
            <person name="Nicholson A.C."/>
        </authorList>
    </citation>
    <scope>NUCLEOTIDE SEQUENCE [LARGE SCALE GENOMIC DNA]</scope>
    <source>
        <strain evidence="1 2">JCM 3224</strain>
    </source>
</reference>
<keyword evidence="2" id="KW-1185">Reference proteome</keyword>
<organism evidence="1 2">
    <name type="scientific">Nocardia uniformis</name>
    <dbReference type="NCBI Taxonomy" id="53432"/>
    <lineage>
        <taxon>Bacteria</taxon>
        <taxon>Bacillati</taxon>
        <taxon>Actinomycetota</taxon>
        <taxon>Actinomycetes</taxon>
        <taxon>Mycobacteriales</taxon>
        <taxon>Nocardiaceae</taxon>
        <taxon>Nocardia</taxon>
    </lineage>
</organism>
<accession>A0A849CDE6</accession>
<protein>
    <submittedName>
        <fullName evidence="1">Uncharacterized protein</fullName>
    </submittedName>
</protein>
<dbReference type="Proteomes" id="UP000586827">
    <property type="component" value="Unassembled WGS sequence"/>
</dbReference>
<sequence length="45" mass="4828">METITAELTTAQPREIALYEKTFCTLTEQAVIGDAARTLIVSGLG</sequence>